<dbReference type="AlphaFoldDB" id="A0A450V094"/>
<dbReference type="EMBL" id="CAADFH010000079">
    <property type="protein sequence ID" value="VFJ98135.1"/>
    <property type="molecule type" value="Genomic_DNA"/>
</dbReference>
<feature type="domain" description="HEPN AbiJ-N-terminal" evidence="1">
    <location>
        <begin position="1"/>
        <end position="62"/>
    </location>
</feature>
<dbReference type="InterPro" id="IPR049503">
    <property type="entry name" value="AbiJ_NTD4"/>
</dbReference>
<dbReference type="Pfam" id="PF18863">
    <property type="entry name" value="AbiJ_NTD4"/>
    <property type="match status" value="1"/>
</dbReference>
<organism evidence="2">
    <name type="scientific">Candidatus Kentrum sp. LFY</name>
    <dbReference type="NCBI Taxonomy" id="2126342"/>
    <lineage>
        <taxon>Bacteria</taxon>
        <taxon>Pseudomonadati</taxon>
        <taxon>Pseudomonadota</taxon>
        <taxon>Gammaproteobacteria</taxon>
        <taxon>Candidatus Kentrum</taxon>
    </lineage>
</organism>
<name>A0A450V094_9GAMM</name>
<evidence type="ECO:0000313" key="2">
    <source>
        <dbReference type="EMBL" id="VFJ98135.1"/>
    </source>
</evidence>
<gene>
    <name evidence="2" type="ORF">BECKLFY1418A_GA0070994_10798</name>
</gene>
<accession>A0A450V094</accession>
<protein>
    <recommendedName>
        <fullName evidence="1">HEPN AbiJ-N-terminal domain-containing protein</fullName>
    </recommendedName>
</protein>
<evidence type="ECO:0000259" key="1">
    <source>
        <dbReference type="Pfam" id="PF18863"/>
    </source>
</evidence>
<reference evidence="2" key="1">
    <citation type="submission" date="2019-02" db="EMBL/GenBank/DDBJ databases">
        <authorList>
            <person name="Gruber-Vodicka R. H."/>
            <person name="Seah K. B. B."/>
        </authorList>
    </citation>
    <scope>NUCLEOTIDE SEQUENCE</scope>
    <source>
        <strain evidence="2">BECK_M6</strain>
    </source>
</reference>
<proteinExistence type="predicted"/>
<sequence>MLFSKRKGYKPVKKAFQRKSVDEELRNGLWSALKVAVWDQCQWSKPDVYGYSTANGNTVIEHLFIYALFCCRPWPWVGARKTVEPGTLIFLPESDAFALDSDPVLAFLRKKPVPYIKIDKPYR</sequence>